<keyword evidence="1" id="KW-0472">Membrane</keyword>
<comment type="caution">
    <text evidence="2">The sequence shown here is derived from an EMBL/GenBank/DDBJ whole genome shotgun (WGS) entry which is preliminary data.</text>
</comment>
<sequence>MSISNGIVYVSCHLLGVLEGRSGLLKLPHGCTHIQARTGYGGFTKREYGKDTCRSYYCLLRKRAGYTCSFGLLALIFLDLYAMLYYGASSTHLLALLIIGKC</sequence>
<evidence type="ECO:0000313" key="2">
    <source>
        <dbReference type="EMBL" id="KAA8573048.1"/>
    </source>
</evidence>
<organism evidence="2 3">
    <name type="scientific">Monilinia fructicola</name>
    <name type="common">Brown rot fungus</name>
    <name type="synonym">Ciboria fructicola</name>
    <dbReference type="NCBI Taxonomy" id="38448"/>
    <lineage>
        <taxon>Eukaryota</taxon>
        <taxon>Fungi</taxon>
        <taxon>Dikarya</taxon>
        <taxon>Ascomycota</taxon>
        <taxon>Pezizomycotina</taxon>
        <taxon>Leotiomycetes</taxon>
        <taxon>Helotiales</taxon>
        <taxon>Sclerotiniaceae</taxon>
        <taxon>Monilinia</taxon>
    </lineage>
</organism>
<gene>
    <name evidence="2" type="ORF">EYC84_003586</name>
</gene>
<protein>
    <submittedName>
        <fullName evidence="2">Uncharacterized protein</fullName>
    </submittedName>
</protein>
<keyword evidence="1" id="KW-1133">Transmembrane helix</keyword>
<reference evidence="2 3" key="1">
    <citation type="submission" date="2019-06" db="EMBL/GenBank/DDBJ databases">
        <title>Genome Sequence of the Brown Rot Fungal Pathogen Monilinia fructicola.</title>
        <authorList>
            <person name="De Miccolis Angelini R.M."/>
            <person name="Landi L."/>
            <person name="Abate D."/>
            <person name="Pollastro S."/>
            <person name="Romanazzi G."/>
            <person name="Faretra F."/>
        </authorList>
    </citation>
    <scope>NUCLEOTIDE SEQUENCE [LARGE SCALE GENOMIC DNA]</scope>
    <source>
        <strain evidence="2 3">Mfrc123</strain>
    </source>
</reference>
<name>A0A5M9JU52_MONFR</name>
<feature type="transmembrane region" description="Helical" evidence="1">
    <location>
        <begin position="64"/>
        <end position="86"/>
    </location>
</feature>
<evidence type="ECO:0000256" key="1">
    <source>
        <dbReference type="SAM" id="Phobius"/>
    </source>
</evidence>
<dbReference type="EMBL" id="VICG01000004">
    <property type="protein sequence ID" value="KAA8573048.1"/>
    <property type="molecule type" value="Genomic_DNA"/>
</dbReference>
<accession>A0A5M9JU52</accession>
<keyword evidence="1" id="KW-0812">Transmembrane</keyword>
<dbReference type="AlphaFoldDB" id="A0A5M9JU52"/>
<keyword evidence="3" id="KW-1185">Reference proteome</keyword>
<evidence type="ECO:0000313" key="3">
    <source>
        <dbReference type="Proteomes" id="UP000322873"/>
    </source>
</evidence>
<dbReference type="Proteomes" id="UP000322873">
    <property type="component" value="Unassembled WGS sequence"/>
</dbReference>
<proteinExistence type="predicted"/>